<sequence length="394" mass="39541">MTHRPGIAAAVIAMLAAQALMSAATVALPVLAPKAAPDLGVPAAWVGLFVALVYGSSMVCGLAGGSLLRRWGAVRTSQVSLLCACAALLLVALPHPLATVAGALVLGLGYGPLNPASSHLLDRVAPPQRRATIFSIKQTGVPLGAVLAGALLPSLALAAGWPAAVAALAAACVMLAALLQPLRAAFDDDRQPHAPVRLSDLAQPAKHAWADRPGWLLAASSFCFAALQLCLGTYLVTYLTSQMGYDLVLAGLVLAATQAAGVAGRLVAGDLADRLGARPVMAGMGLSMAACAFASAGAAALPMAAMLALYMLFGASAIGWNGVYLADVARRAPPGGVGTATSAALVITFGGVMAGPAIFGALLQLGLTYGTAFMVMGLPALVCGLRLARAAVRR</sequence>
<feature type="transmembrane region" description="Helical" evidence="4">
    <location>
        <begin position="280"/>
        <end position="301"/>
    </location>
</feature>
<evidence type="ECO:0000259" key="5">
    <source>
        <dbReference type="PROSITE" id="PS50850"/>
    </source>
</evidence>
<accession>A0A7Y6NQL6</accession>
<dbReference type="InterPro" id="IPR020846">
    <property type="entry name" value="MFS_dom"/>
</dbReference>
<dbReference type="Proteomes" id="UP000529637">
    <property type="component" value="Unassembled WGS sequence"/>
</dbReference>
<evidence type="ECO:0000313" key="7">
    <source>
        <dbReference type="Proteomes" id="UP000529637"/>
    </source>
</evidence>
<feature type="transmembrane region" description="Helical" evidence="4">
    <location>
        <begin position="80"/>
        <end position="110"/>
    </location>
</feature>
<dbReference type="Gene3D" id="1.20.1250.20">
    <property type="entry name" value="MFS general substrate transporter like domains"/>
    <property type="match status" value="2"/>
</dbReference>
<feature type="transmembrane region" description="Helical" evidence="4">
    <location>
        <begin position="215"/>
        <end position="235"/>
    </location>
</feature>
<dbReference type="GO" id="GO:0022857">
    <property type="term" value="F:transmembrane transporter activity"/>
    <property type="evidence" value="ECO:0007669"/>
    <property type="project" value="InterPro"/>
</dbReference>
<gene>
    <name evidence="6" type="ORF">HQN59_17305</name>
</gene>
<dbReference type="RefSeq" id="WP_176070363.1">
    <property type="nucleotide sequence ID" value="NZ_JABWMJ010000008.1"/>
</dbReference>
<dbReference type="Pfam" id="PF07690">
    <property type="entry name" value="MFS_1"/>
    <property type="match status" value="1"/>
</dbReference>
<dbReference type="SUPFAM" id="SSF103473">
    <property type="entry name" value="MFS general substrate transporter"/>
    <property type="match status" value="1"/>
</dbReference>
<name>A0A7Y6NQL6_9BURK</name>
<evidence type="ECO:0000256" key="1">
    <source>
        <dbReference type="ARBA" id="ARBA00022692"/>
    </source>
</evidence>
<dbReference type="InterPro" id="IPR011701">
    <property type="entry name" value="MFS"/>
</dbReference>
<evidence type="ECO:0000313" key="6">
    <source>
        <dbReference type="EMBL" id="NUZ07525.1"/>
    </source>
</evidence>
<feature type="transmembrane region" description="Helical" evidence="4">
    <location>
        <begin position="247"/>
        <end position="268"/>
    </location>
</feature>
<protein>
    <submittedName>
        <fullName evidence="6">MFS transporter</fullName>
    </submittedName>
</protein>
<dbReference type="EMBL" id="JABWMJ010000008">
    <property type="protein sequence ID" value="NUZ07525.1"/>
    <property type="molecule type" value="Genomic_DNA"/>
</dbReference>
<proteinExistence type="predicted"/>
<feature type="transmembrane region" description="Helical" evidence="4">
    <location>
        <begin position="43"/>
        <end position="68"/>
    </location>
</feature>
<dbReference type="InterPro" id="IPR036259">
    <property type="entry name" value="MFS_trans_sf"/>
</dbReference>
<feature type="transmembrane region" description="Helical" evidence="4">
    <location>
        <begin position="307"/>
        <end position="326"/>
    </location>
</feature>
<organism evidence="6 7">
    <name type="scientific">Piscinibacter koreensis</name>
    <dbReference type="NCBI Taxonomy" id="2742824"/>
    <lineage>
        <taxon>Bacteria</taxon>
        <taxon>Pseudomonadati</taxon>
        <taxon>Pseudomonadota</taxon>
        <taxon>Betaproteobacteria</taxon>
        <taxon>Burkholderiales</taxon>
        <taxon>Sphaerotilaceae</taxon>
        <taxon>Piscinibacter</taxon>
    </lineage>
</organism>
<dbReference type="InterPro" id="IPR052952">
    <property type="entry name" value="MFS-Transporter"/>
</dbReference>
<keyword evidence="7" id="KW-1185">Reference proteome</keyword>
<dbReference type="PANTHER" id="PTHR23527:SF1">
    <property type="entry name" value="BLL3282 PROTEIN"/>
    <property type="match status" value="1"/>
</dbReference>
<dbReference type="PANTHER" id="PTHR23527">
    <property type="entry name" value="BLL3282 PROTEIN"/>
    <property type="match status" value="1"/>
</dbReference>
<keyword evidence="3 4" id="KW-0472">Membrane</keyword>
<reference evidence="6 7" key="1">
    <citation type="submission" date="2020-06" db="EMBL/GenBank/DDBJ databases">
        <title>Schlegella sp. ID0723 isolated from air conditioner.</title>
        <authorList>
            <person name="Kim D.Y."/>
            <person name="Kim D.-U."/>
        </authorList>
    </citation>
    <scope>NUCLEOTIDE SEQUENCE [LARGE SCALE GENOMIC DNA]</scope>
    <source>
        <strain evidence="6 7">ID0723</strain>
    </source>
</reference>
<dbReference type="PROSITE" id="PS50850">
    <property type="entry name" value="MFS"/>
    <property type="match status" value="1"/>
</dbReference>
<feature type="domain" description="Major facilitator superfamily (MFS) profile" evidence="5">
    <location>
        <begin position="10"/>
        <end position="394"/>
    </location>
</feature>
<evidence type="ECO:0000256" key="4">
    <source>
        <dbReference type="SAM" id="Phobius"/>
    </source>
</evidence>
<keyword evidence="2 4" id="KW-1133">Transmembrane helix</keyword>
<evidence type="ECO:0000256" key="3">
    <source>
        <dbReference type="ARBA" id="ARBA00023136"/>
    </source>
</evidence>
<feature type="transmembrane region" description="Helical" evidence="4">
    <location>
        <begin position="159"/>
        <end position="179"/>
    </location>
</feature>
<comment type="caution">
    <text evidence="6">The sequence shown here is derived from an EMBL/GenBank/DDBJ whole genome shotgun (WGS) entry which is preliminary data.</text>
</comment>
<keyword evidence="1 4" id="KW-0812">Transmembrane</keyword>
<feature type="transmembrane region" description="Helical" evidence="4">
    <location>
        <begin position="338"/>
        <end position="363"/>
    </location>
</feature>
<evidence type="ECO:0000256" key="2">
    <source>
        <dbReference type="ARBA" id="ARBA00022989"/>
    </source>
</evidence>
<dbReference type="AlphaFoldDB" id="A0A7Y6NQL6"/>
<feature type="transmembrane region" description="Helical" evidence="4">
    <location>
        <begin position="369"/>
        <end position="388"/>
    </location>
</feature>